<evidence type="ECO:0000256" key="7">
    <source>
        <dbReference type="SAM" id="MobiDB-lite"/>
    </source>
</evidence>
<feature type="region of interest" description="Disordered" evidence="7">
    <location>
        <begin position="1"/>
        <end position="35"/>
    </location>
</feature>
<dbReference type="PANTHER" id="PTHR46144:SF6">
    <property type="entry name" value="C2H2-TYPE DOMAIN-CONTAINING PROTEIN"/>
    <property type="match status" value="1"/>
</dbReference>
<name>A0AAV9BCL3_ACOGR</name>
<keyword evidence="11" id="KW-1185">Reference proteome</keyword>
<evidence type="ECO:0000313" key="11">
    <source>
        <dbReference type="Proteomes" id="UP001179952"/>
    </source>
</evidence>
<dbReference type="InterPro" id="IPR003604">
    <property type="entry name" value="Matrin/U1-like-C_Znf_C2H2"/>
</dbReference>
<dbReference type="InterPro" id="IPR036236">
    <property type="entry name" value="Znf_C2H2_sf"/>
</dbReference>
<dbReference type="InterPro" id="IPR051868">
    <property type="entry name" value="ZN346_ZMAT4"/>
</dbReference>
<dbReference type="EMBL" id="JAUJYN010000004">
    <property type="protein sequence ID" value="KAK1274499.1"/>
    <property type="molecule type" value="Genomic_DNA"/>
</dbReference>
<evidence type="ECO:0000256" key="6">
    <source>
        <dbReference type="ARBA" id="ARBA00023242"/>
    </source>
</evidence>
<feature type="domain" description="C2H2-type" evidence="8">
    <location>
        <begin position="217"/>
        <end position="241"/>
    </location>
</feature>
<dbReference type="Pfam" id="PF12874">
    <property type="entry name" value="zf-met"/>
    <property type="match status" value="2"/>
</dbReference>
<feature type="region of interest" description="Disordered" evidence="7">
    <location>
        <begin position="294"/>
        <end position="317"/>
    </location>
</feature>
<evidence type="ECO:0000256" key="5">
    <source>
        <dbReference type="ARBA" id="ARBA00022833"/>
    </source>
</evidence>
<keyword evidence="2" id="KW-0479">Metal-binding</keyword>
<evidence type="ECO:0000259" key="9">
    <source>
        <dbReference type="SMART" id="SM00451"/>
    </source>
</evidence>
<reference evidence="10" key="1">
    <citation type="journal article" date="2023" name="Nat. Commun.">
        <title>Diploid and tetraploid genomes of Acorus and the evolution of monocots.</title>
        <authorList>
            <person name="Ma L."/>
            <person name="Liu K.W."/>
            <person name="Li Z."/>
            <person name="Hsiao Y.Y."/>
            <person name="Qi Y."/>
            <person name="Fu T."/>
            <person name="Tang G.D."/>
            <person name="Zhang D."/>
            <person name="Sun W.H."/>
            <person name="Liu D.K."/>
            <person name="Li Y."/>
            <person name="Chen G.Z."/>
            <person name="Liu X.D."/>
            <person name="Liao X.Y."/>
            <person name="Jiang Y.T."/>
            <person name="Yu X."/>
            <person name="Hao Y."/>
            <person name="Huang J."/>
            <person name="Zhao X.W."/>
            <person name="Ke S."/>
            <person name="Chen Y.Y."/>
            <person name="Wu W.L."/>
            <person name="Hsu J.L."/>
            <person name="Lin Y.F."/>
            <person name="Huang M.D."/>
            <person name="Li C.Y."/>
            <person name="Huang L."/>
            <person name="Wang Z.W."/>
            <person name="Zhao X."/>
            <person name="Zhong W.Y."/>
            <person name="Peng D.H."/>
            <person name="Ahmad S."/>
            <person name="Lan S."/>
            <person name="Zhang J.S."/>
            <person name="Tsai W.C."/>
            <person name="Van de Peer Y."/>
            <person name="Liu Z.J."/>
        </authorList>
    </citation>
    <scope>NUCLEOTIDE SEQUENCE</scope>
    <source>
        <strain evidence="10">SCP</strain>
    </source>
</reference>
<evidence type="ECO:0000256" key="1">
    <source>
        <dbReference type="ARBA" id="ARBA00004123"/>
    </source>
</evidence>
<evidence type="ECO:0000256" key="2">
    <source>
        <dbReference type="ARBA" id="ARBA00022723"/>
    </source>
</evidence>
<dbReference type="InterPro" id="IPR013087">
    <property type="entry name" value="Znf_C2H2_type"/>
</dbReference>
<evidence type="ECO:0000313" key="10">
    <source>
        <dbReference type="EMBL" id="KAK1274499.1"/>
    </source>
</evidence>
<dbReference type="AlphaFoldDB" id="A0AAV9BCL3"/>
<protein>
    <submittedName>
        <fullName evidence="10">Uncharacterized protein</fullName>
    </submittedName>
</protein>
<dbReference type="Proteomes" id="UP001179952">
    <property type="component" value="Unassembled WGS sequence"/>
</dbReference>
<gene>
    <name evidence="10" type="ORF">QJS04_geneDACA008040</name>
</gene>
<comment type="subcellular location">
    <subcellularLocation>
        <location evidence="1">Nucleus</location>
    </subcellularLocation>
</comment>
<feature type="region of interest" description="Disordered" evidence="7">
    <location>
        <begin position="348"/>
        <end position="372"/>
    </location>
</feature>
<feature type="domain" description="U1-type" evidence="9">
    <location>
        <begin position="151"/>
        <end position="185"/>
    </location>
</feature>
<dbReference type="Gene3D" id="3.30.160.60">
    <property type="entry name" value="Classic Zinc Finger"/>
    <property type="match status" value="3"/>
</dbReference>
<sequence length="496" mass="55287">MDYTRWTSAQTLTPPPPHAVDPPPPPISHHHHYHLPPPPYAAYQHHFYHPHPVPFPLPPKPLSQQRFWPPVVEPYVPPPNPYSPYGGYGALPSPMTHECRHECGHIVATGKISDESQPTEASHPKPKNLQKRVVNPTLGAVGVHPSETKEGQSMFCEVCRIQCDTNEVLEIHRMGKKHKKNVLKLEQSLTKKSQILPTPTLQMKEKNVTLVAKGDAVSCEVCRIHCDTSEILEIHRMGKKHKKSMLKLEQSLAKQSRATPAPTQQIEVKNMTTVVEEDVEIKNKKLMECGTTPTATLQTEEVTEKSKKSAPSEEDVGTKMKELLESGTFVDTIKICKACNMAALQTEEKGMTKKSKKKRASAGAEEDMETEKKKLLESGTSVDTIRVCEACNVVCNSKVVFGTFVDTIKICEACNMAALQTEEKDVTRKLKKRASAAVEDMETKKKKLLESGTSADTIRVCEACNVVCNSEVVFDQHVMGMKHLAMVKKQRGEQQQ</sequence>
<dbReference type="SMART" id="SM00451">
    <property type="entry name" value="ZnF_U1"/>
    <property type="match status" value="3"/>
</dbReference>
<dbReference type="GO" id="GO:0005634">
    <property type="term" value="C:nucleus"/>
    <property type="evidence" value="ECO:0007669"/>
    <property type="project" value="UniProtKB-SubCell"/>
</dbReference>
<dbReference type="SUPFAM" id="SSF57667">
    <property type="entry name" value="beta-beta-alpha zinc fingers"/>
    <property type="match status" value="3"/>
</dbReference>
<evidence type="ECO:0000256" key="3">
    <source>
        <dbReference type="ARBA" id="ARBA00022737"/>
    </source>
</evidence>
<keyword evidence="5" id="KW-0862">Zinc</keyword>
<comment type="caution">
    <text evidence="10">The sequence shown here is derived from an EMBL/GenBank/DDBJ whole genome shotgun (WGS) entry which is preliminary data.</text>
</comment>
<feature type="domain" description="C2H2-type" evidence="8">
    <location>
        <begin position="154"/>
        <end position="178"/>
    </location>
</feature>
<dbReference type="PANTHER" id="PTHR46144">
    <property type="entry name" value="ZINC FINGER PROTEIN 385B-LIKE"/>
    <property type="match status" value="1"/>
</dbReference>
<feature type="compositionally biased region" description="Pro residues" evidence="7">
    <location>
        <begin position="13"/>
        <end position="27"/>
    </location>
</feature>
<dbReference type="GO" id="GO:0003676">
    <property type="term" value="F:nucleic acid binding"/>
    <property type="evidence" value="ECO:0007669"/>
    <property type="project" value="InterPro"/>
</dbReference>
<evidence type="ECO:0000259" key="8">
    <source>
        <dbReference type="SMART" id="SM00355"/>
    </source>
</evidence>
<evidence type="ECO:0000256" key="4">
    <source>
        <dbReference type="ARBA" id="ARBA00022771"/>
    </source>
</evidence>
<keyword evidence="4" id="KW-0863">Zinc-finger</keyword>
<dbReference type="SMART" id="SM00355">
    <property type="entry name" value="ZnF_C2H2"/>
    <property type="match status" value="3"/>
</dbReference>
<accession>A0AAV9BCL3</accession>
<organism evidence="10 11">
    <name type="scientific">Acorus gramineus</name>
    <name type="common">Dwarf sweet flag</name>
    <dbReference type="NCBI Taxonomy" id="55184"/>
    <lineage>
        <taxon>Eukaryota</taxon>
        <taxon>Viridiplantae</taxon>
        <taxon>Streptophyta</taxon>
        <taxon>Embryophyta</taxon>
        <taxon>Tracheophyta</taxon>
        <taxon>Spermatophyta</taxon>
        <taxon>Magnoliopsida</taxon>
        <taxon>Liliopsida</taxon>
        <taxon>Acoraceae</taxon>
        <taxon>Acorus</taxon>
    </lineage>
</organism>
<keyword evidence="6" id="KW-0539">Nucleus</keyword>
<feature type="compositionally biased region" description="Basic and acidic residues" evidence="7">
    <location>
        <begin position="302"/>
        <end position="317"/>
    </location>
</feature>
<proteinExistence type="predicted"/>
<dbReference type="GO" id="GO:0008270">
    <property type="term" value="F:zinc ion binding"/>
    <property type="evidence" value="ECO:0007669"/>
    <property type="project" value="UniProtKB-KW"/>
</dbReference>
<feature type="domain" description="C2H2-type" evidence="8">
    <location>
        <begin position="459"/>
        <end position="483"/>
    </location>
</feature>
<reference evidence="10" key="2">
    <citation type="submission" date="2023-06" db="EMBL/GenBank/DDBJ databases">
        <authorList>
            <person name="Ma L."/>
            <person name="Liu K.-W."/>
            <person name="Li Z."/>
            <person name="Hsiao Y.-Y."/>
            <person name="Qi Y."/>
            <person name="Fu T."/>
            <person name="Tang G."/>
            <person name="Zhang D."/>
            <person name="Sun W.-H."/>
            <person name="Liu D.-K."/>
            <person name="Li Y."/>
            <person name="Chen G.-Z."/>
            <person name="Liu X.-D."/>
            <person name="Liao X.-Y."/>
            <person name="Jiang Y.-T."/>
            <person name="Yu X."/>
            <person name="Hao Y."/>
            <person name="Huang J."/>
            <person name="Zhao X.-W."/>
            <person name="Ke S."/>
            <person name="Chen Y.-Y."/>
            <person name="Wu W.-L."/>
            <person name="Hsu J.-L."/>
            <person name="Lin Y.-F."/>
            <person name="Huang M.-D."/>
            <person name="Li C.-Y."/>
            <person name="Huang L."/>
            <person name="Wang Z.-W."/>
            <person name="Zhao X."/>
            <person name="Zhong W.-Y."/>
            <person name="Peng D.-H."/>
            <person name="Ahmad S."/>
            <person name="Lan S."/>
            <person name="Zhang J.-S."/>
            <person name="Tsai W.-C."/>
            <person name="Van De Peer Y."/>
            <person name="Liu Z.-J."/>
        </authorList>
    </citation>
    <scope>NUCLEOTIDE SEQUENCE</scope>
    <source>
        <strain evidence="10">SCP</strain>
        <tissue evidence="10">Leaves</tissue>
    </source>
</reference>
<feature type="domain" description="U1-type" evidence="9">
    <location>
        <begin position="214"/>
        <end position="248"/>
    </location>
</feature>
<keyword evidence="3" id="KW-0677">Repeat</keyword>
<feature type="compositionally biased region" description="Polar residues" evidence="7">
    <location>
        <begin position="1"/>
        <end position="12"/>
    </location>
</feature>
<feature type="domain" description="U1-type" evidence="9">
    <location>
        <begin position="456"/>
        <end position="490"/>
    </location>
</feature>